<keyword evidence="1" id="KW-0472">Membrane</keyword>
<dbReference type="AlphaFoldDB" id="A0AAE0FHC1"/>
<dbReference type="EMBL" id="LGRX02018700">
    <property type="protein sequence ID" value="KAK3259485.1"/>
    <property type="molecule type" value="Genomic_DNA"/>
</dbReference>
<evidence type="ECO:0000313" key="3">
    <source>
        <dbReference type="Proteomes" id="UP001190700"/>
    </source>
</evidence>
<keyword evidence="1" id="KW-0812">Transmembrane</keyword>
<reference evidence="2 3" key="1">
    <citation type="journal article" date="2015" name="Genome Biol. Evol.">
        <title>Comparative Genomics of a Bacterivorous Green Alga Reveals Evolutionary Causalities and Consequences of Phago-Mixotrophic Mode of Nutrition.</title>
        <authorList>
            <person name="Burns J.A."/>
            <person name="Paasch A."/>
            <person name="Narechania A."/>
            <person name="Kim E."/>
        </authorList>
    </citation>
    <scope>NUCLEOTIDE SEQUENCE [LARGE SCALE GENOMIC DNA]</scope>
    <source>
        <strain evidence="2 3">PLY_AMNH</strain>
    </source>
</reference>
<gene>
    <name evidence="2" type="ORF">CYMTET_31520</name>
</gene>
<accession>A0AAE0FHC1</accession>
<sequence length="234" mass="27326">MRVLTCLTTEAADSPYVWAPPNLRACHPRVECFTPRWFIFSMMTVVVSVLYFLALLCALAMVPHHIKKYKRICYFLSGVIAYMEPFREELYAWFAYDMLRKLFQTSVVIIVQLVAPDYDLFYALFINITALAIHAYARPYKVIYVDRWQTVVLFFHIFVICVCLKQKYTANDRVSLQLDWILIVAQTLITASLGWTICVCAVRENWSELSKLAIKINESPYTQKIRRVCCRDST</sequence>
<keyword evidence="3" id="KW-1185">Reference proteome</keyword>
<dbReference type="Proteomes" id="UP001190700">
    <property type="component" value="Unassembled WGS sequence"/>
</dbReference>
<name>A0AAE0FHC1_9CHLO</name>
<comment type="caution">
    <text evidence="2">The sequence shown here is derived from an EMBL/GenBank/DDBJ whole genome shotgun (WGS) entry which is preliminary data.</text>
</comment>
<evidence type="ECO:0000313" key="2">
    <source>
        <dbReference type="EMBL" id="KAK3259485.1"/>
    </source>
</evidence>
<feature type="transmembrane region" description="Helical" evidence="1">
    <location>
        <begin position="120"/>
        <end position="137"/>
    </location>
</feature>
<feature type="transmembrane region" description="Helical" evidence="1">
    <location>
        <begin position="180"/>
        <end position="202"/>
    </location>
</feature>
<keyword evidence="1" id="KW-1133">Transmembrane helix</keyword>
<protein>
    <submittedName>
        <fullName evidence="2">Uncharacterized protein</fullName>
    </submittedName>
</protein>
<feature type="transmembrane region" description="Helical" evidence="1">
    <location>
        <begin position="37"/>
        <end position="62"/>
    </location>
</feature>
<organism evidence="2 3">
    <name type="scientific">Cymbomonas tetramitiformis</name>
    <dbReference type="NCBI Taxonomy" id="36881"/>
    <lineage>
        <taxon>Eukaryota</taxon>
        <taxon>Viridiplantae</taxon>
        <taxon>Chlorophyta</taxon>
        <taxon>Pyramimonadophyceae</taxon>
        <taxon>Pyramimonadales</taxon>
        <taxon>Pyramimonadaceae</taxon>
        <taxon>Cymbomonas</taxon>
    </lineage>
</organism>
<feature type="transmembrane region" description="Helical" evidence="1">
    <location>
        <begin position="149"/>
        <end position="168"/>
    </location>
</feature>
<evidence type="ECO:0000256" key="1">
    <source>
        <dbReference type="SAM" id="Phobius"/>
    </source>
</evidence>
<proteinExistence type="predicted"/>